<sequence length="99" mass="11955">MSGIIRNTGFIYFYPPFKPRLWILYEVAEYRLTCSGGILKTHDIELFLEHIDEMIEKGVQKTLKKHHYRCYEDRDRKYLASWLELLVLFQRLKIGLVFV</sequence>
<accession>A0A8H6DSQ8</accession>
<comment type="caution">
    <text evidence="1">The sequence shown here is derived from an EMBL/GenBank/DDBJ whole genome shotgun (WGS) entry which is preliminary data.</text>
</comment>
<name>A0A8H6DSQ8_COCSA</name>
<dbReference type="EMBL" id="WNKQ01000014">
    <property type="protein sequence ID" value="KAF5847051.1"/>
    <property type="molecule type" value="Genomic_DNA"/>
</dbReference>
<evidence type="ECO:0000313" key="2">
    <source>
        <dbReference type="Proteomes" id="UP000624244"/>
    </source>
</evidence>
<gene>
    <name evidence="1" type="ORF">GGP41_003294</name>
</gene>
<reference evidence="1" key="1">
    <citation type="submission" date="2019-11" db="EMBL/GenBank/DDBJ databases">
        <title>Bipolaris sorokiniana Genome sequencing.</title>
        <authorList>
            <person name="Wang H."/>
        </authorList>
    </citation>
    <scope>NUCLEOTIDE SEQUENCE</scope>
</reference>
<evidence type="ECO:0000313" key="1">
    <source>
        <dbReference type="EMBL" id="KAF5847051.1"/>
    </source>
</evidence>
<dbReference type="Proteomes" id="UP000624244">
    <property type="component" value="Unassembled WGS sequence"/>
</dbReference>
<organism evidence="1 2">
    <name type="scientific">Cochliobolus sativus</name>
    <name type="common">Common root rot and spot blotch fungus</name>
    <name type="synonym">Bipolaris sorokiniana</name>
    <dbReference type="NCBI Taxonomy" id="45130"/>
    <lineage>
        <taxon>Eukaryota</taxon>
        <taxon>Fungi</taxon>
        <taxon>Dikarya</taxon>
        <taxon>Ascomycota</taxon>
        <taxon>Pezizomycotina</taxon>
        <taxon>Dothideomycetes</taxon>
        <taxon>Pleosporomycetidae</taxon>
        <taxon>Pleosporales</taxon>
        <taxon>Pleosporineae</taxon>
        <taxon>Pleosporaceae</taxon>
        <taxon>Bipolaris</taxon>
    </lineage>
</organism>
<proteinExistence type="predicted"/>
<dbReference type="AlphaFoldDB" id="A0A8H6DSQ8"/>
<protein>
    <submittedName>
        <fullName evidence="1">Uncharacterized protein</fullName>
    </submittedName>
</protein>